<evidence type="ECO:0000313" key="2">
    <source>
        <dbReference type="EMBL" id="TPX47902.1"/>
    </source>
</evidence>
<proteinExistence type="predicted"/>
<dbReference type="Gene3D" id="3.80.10.10">
    <property type="entry name" value="Ribonuclease Inhibitor"/>
    <property type="match status" value="1"/>
</dbReference>
<dbReference type="AlphaFoldDB" id="A0A507D8J9"/>
<evidence type="ECO:0000313" key="3">
    <source>
        <dbReference type="Proteomes" id="UP000320475"/>
    </source>
</evidence>
<dbReference type="InterPro" id="IPR032675">
    <property type="entry name" value="LRR_dom_sf"/>
</dbReference>
<evidence type="ECO:0008006" key="4">
    <source>
        <dbReference type="Google" id="ProtNLM"/>
    </source>
</evidence>
<accession>A0A507D8J9</accession>
<feature type="region of interest" description="Disordered" evidence="1">
    <location>
        <begin position="65"/>
        <end position="86"/>
    </location>
</feature>
<dbReference type="SUPFAM" id="SSF52047">
    <property type="entry name" value="RNI-like"/>
    <property type="match status" value="1"/>
</dbReference>
<dbReference type="EMBL" id="QEAM01000065">
    <property type="protein sequence ID" value="TPX47902.1"/>
    <property type="molecule type" value="Genomic_DNA"/>
</dbReference>
<dbReference type="OrthoDB" id="2160613at2759"/>
<evidence type="ECO:0000256" key="1">
    <source>
        <dbReference type="SAM" id="MobiDB-lite"/>
    </source>
</evidence>
<organism evidence="2 3">
    <name type="scientific">Synchytrium endobioticum</name>
    <dbReference type="NCBI Taxonomy" id="286115"/>
    <lineage>
        <taxon>Eukaryota</taxon>
        <taxon>Fungi</taxon>
        <taxon>Fungi incertae sedis</taxon>
        <taxon>Chytridiomycota</taxon>
        <taxon>Chytridiomycota incertae sedis</taxon>
        <taxon>Chytridiomycetes</taxon>
        <taxon>Synchytriales</taxon>
        <taxon>Synchytriaceae</taxon>
        <taxon>Synchytrium</taxon>
    </lineage>
</organism>
<sequence>MAPHMPHQPMEINELPIDLFEYIMTFLTRDTRNLIPVMQLTHVPHGGMSPGTELSVHTTHLDMGLAPTPTPTRDRQPSASPLVLSPAGLSEQSYGRSWESRFVSPLLDLVAERCLNLQELNIAGAVFYEAAICDVLKACRHLQKLELGCSSIKAAGLSAVAEHGRSLRHLGLTGLFRFRRLSQELFVEIVNGCAALKVVVVRECPDLDAALLKEIVQDKGALTIVV</sequence>
<comment type="caution">
    <text evidence="2">The sequence shown here is derived from an EMBL/GenBank/DDBJ whole genome shotgun (WGS) entry which is preliminary data.</text>
</comment>
<gene>
    <name evidence="2" type="ORF">SeLEV6574_g02362</name>
</gene>
<reference evidence="2 3" key="1">
    <citation type="journal article" date="2019" name="Sci. Rep.">
        <title>Comparative genomics of chytrid fungi reveal insights into the obligate biotrophic and pathogenic lifestyle of Synchytrium endobioticum.</title>
        <authorList>
            <person name="van de Vossenberg B.T.L.H."/>
            <person name="Warris S."/>
            <person name="Nguyen H.D.T."/>
            <person name="van Gent-Pelzer M.P.E."/>
            <person name="Joly D.L."/>
            <person name="van de Geest H.C."/>
            <person name="Bonants P.J.M."/>
            <person name="Smith D.S."/>
            <person name="Levesque C.A."/>
            <person name="van der Lee T.A.J."/>
        </authorList>
    </citation>
    <scope>NUCLEOTIDE SEQUENCE [LARGE SCALE GENOMIC DNA]</scope>
    <source>
        <strain evidence="2 3">LEV6574</strain>
    </source>
</reference>
<name>A0A507D8J9_9FUNG</name>
<protein>
    <recommendedName>
        <fullName evidence="4">F-box domain-containing protein</fullName>
    </recommendedName>
</protein>
<dbReference type="Proteomes" id="UP000320475">
    <property type="component" value="Unassembled WGS sequence"/>
</dbReference>